<comment type="caution">
    <text evidence="6">The sequence shown here is derived from an EMBL/GenBank/DDBJ whole genome shotgun (WGS) entry which is preliminary data.</text>
</comment>
<dbReference type="PRINTS" id="PR00069">
    <property type="entry name" value="ALDKETRDTASE"/>
</dbReference>
<evidence type="ECO:0000313" key="7">
    <source>
        <dbReference type="Proteomes" id="UP000027586"/>
    </source>
</evidence>
<dbReference type="EMBL" id="CBTN010000088">
    <property type="protein sequence ID" value="CDH60275.1"/>
    <property type="molecule type" value="Genomic_DNA"/>
</dbReference>
<dbReference type="Proteomes" id="UP000027586">
    <property type="component" value="Unassembled WGS sequence"/>
</dbReference>
<gene>
    <name evidence="6" type="ORF">LCOR_11062.1</name>
</gene>
<dbReference type="PROSITE" id="PS00062">
    <property type="entry name" value="ALDOKETO_REDUCTASE_2"/>
    <property type="match status" value="1"/>
</dbReference>
<feature type="domain" description="NADP-dependent oxidoreductase" evidence="5">
    <location>
        <begin position="17"/>
        <end position="285"/>
    </location>
</feature>
<dbReference type="PROSITE" id="PS00798">
    <property type="entry name" value="ALDOKETO_REDUCTASE_1"/>
    <property type="match status" value="1"/>
</dbReference>
<dbReference type="OrthoDB" id="416253at2759"/>
<dbReference type="PANTHER" id="PTHR11732">
    <property type="entry name" value="ALDO/KETO REDUCTASE"/>
    <property type="match status" value="1"/>
</dbReference>
<dbReference type="InterPro" id="IPR023210">
    <property type="entry name" value="NADP_OxRdtase_dom"/>
</dbReference>
<evidence type="ECO:0000313" key="6">
    <source>
        <dbReference type="EMBL" id="CDH60275.1"/>
    </source>
</evidence>
<dbReference type="SUPFAM" id="SSF51430">
    <property type="entry name" value="NAD(P)-linked oxidoreductase"/>
    <property type="match status" value="1"/>
</dbReference>
<organism evidence="6 7">
    <name type="scientific">Lichtheimia corymbifera JMRC:FSU:9682</name>
    <dbReference type="NCBI Taxonomy" id="1263082"/>
    <lineage>
        <taxon>Eukaryota</taxon>
        <taxon>Fungi</taxon>
        <taxon>Fungi incertae sedis</taxon>
        <taxon>Mucoromycota</taxon>
        <taxon>Mucoromycotina</taxon>
        <taxon>Mucoromycetes</taxon>
        <taxon>Mucorales</taxon>
        <taxon>Lichtheimiaceae</taxon>
        <taxon>Lichtheimia</taxon>
    </lineage>
</organism>
<dbReference type="STRING" id="1263082.A0A068SE30"/>
<keyword evidence="7" id="KW-1185">Reference proteome</keyword>
<dbReference type="VEuPathDB" id="FungiDB:LCOR_11062.1"/>
<evidence type="ECO:0000256" key="4">
    <source>
        <dbReference type="PIRSR" id="PIRSR000097-3"/>
    </source>
</evidence>
<dbReference type="GO" id="GO:0016616">
    <property type="term" value="F:oxidoreductase activity, acting on the CH-OH group of donors, NAD or NADP as acceptor"/>
    <property type="evidence" value="ECO:0007669"/>
    <property type="project" value="UniProtKB-ARBA"/>
</dbReference>
<keyword evidence="1" id="KW-0560">Oxidoreductase</keyword>
<dbReference type="CDD" id="cd19071">
    <property type="entry name" value="AKR_AKR1-5-like"/>
    <property type="match status" value="1"/>
</dbReference>
<protein>
    <submittedName>
        <fullName evidence="6">Aldo-keto reductase</fullName>
    </submittedName>
</protein>
<accession>A0A068SE30</accession>
<feature type="binding site" evidence="3">
    <location>
        <position position="110"/>
    </location>
    <ligand>
        <name>substrate</name>
    </ligand>
</feature>
<dbReference type="PIRSF" id="PIRSF000097">
    <property type="entry name" value="AKR"/>
    <property type="match status" value="1"/>
</dbReference>
<feature type="active site" description="Proton donor" evidence="2">
    <location>
        <position position="52"/>
    </location>
</feature>
<dbReference type="AlphaFoldDB" id="A0A068SE30"/>
<evidence type="ECO:0000256" key="2">
    <source>
        <dbReference type="PIRSR" id="PIRSR000097-1"/>
    </source>
</evidence>
<feature type="site" description="Lowers pKa of active site Tyr" evidence="4">
    <location>
        <position position="77"/>
    </location>
</feature>
<dbReference type="InterPro" id="IPR018170">
    <property type="entry name" value="Aldo/ket_reductase_CS"/>
</dbReference>
<sequence length="308" mass="34644">MAHPDIKLNNGMDFPPIGFGTYGGPDAPEKVYEGAKVALEAGYRHIDTAFVYGTEAAVGKAIRESNVAPEEIFIVTKLWQTFHEPERVRPACERSLELLDLKQISQYLMHWPFSWKFTDYSHNHLKPKEGDDVPVTGVPFVETWKAMEQLVEDGLVKSIGVSNFTIPMLEELLKNCRIKPVVNQVEIHPLLPQEELLEFCNKNGIALTAYCPLSNPGKGKGSAINHPTVIEIAEKYKKTPGQVLLNWGMQRGYAVIPKSVTPQRIKDNFVQFQMDPEDVERITDIGRKGQQVRLCDPAIDFGPSNKIF</sequence>
<evidence type="ECO:0000259" key="5">
    <source>
        <dbReference type="Pfam" id="PF00248"/>
    </source>
</evidence>
<proteinExistence type="predicted"/>
<reference evidence="6" key="1">
    <citation type="submission" date="2013-08" db="EMBL/GenBank/DDBJ databases">
        <title>Gene expansion shapes genome architecture in the human pathogen Lichtheimia corymbifera: an evolutionary genomics analysis in the ancient terrestrial Mucorales (Mucoromycotina).</title>
        <authorList>
            <person name="Schwartze V.U."/>
            <person name="Winter S."/>
            <person name="Shelest E."/>
            <person name="Marcet-Houben M."/>
            <person name="Horn F."/>
            <person name="Wehner S."/>
            <person name="Hoffmann K."/>
            <person name="Riege K."/>
            <person name="Sammeth M."/>
            <person name="Nowrousian M."/>
            <person name="Valiante V."/>
            <person name="Linde J."/>
            <person name="Jacobsen I.D."/>
            <person name="Marz M."/>
            <person name="Brakhage A.A."/>
            <person name="Gabaldon T."/>
            <person name="Bocker S."/>
            <person name="Voigt K."/>
        </authorList>
    </citation>
    <scope>NUCLEOTIDE SEQUENCE [LARGE SCALE GENOMIC DNA]</scope>
    <source>
        <strain evidence="6">FSU 9682</strain>
    </source>
</reference>
<evidence type="ECO:0000256" key="3">
    <source>
        <dbReference type="PIRSR" id="PIRSR000097-2"/>
    </source>
</evidence>
<dbReference type="Pfam" id="PF00248">
    <property type="entry name" value="Aldo_ket_red"/>
    <property type="match status" value="1"/>
</dbReference>
<evidence type="ECO:0000256" key="1">
    <source>
        <dbReference type="ARBA" id="ARBA00023002"/>
    </source>
</evidence>
<name>A0A068SE30_9FUNG</name>
<dbReference type="InterPro" id="IPR036812">
    <property type="entry name" value="NAD(P)_OxRdtase_dom_sf"/>
</dbReference>
<dbReference type="InterPro" id="IPR020471">
    <property type="entry name" value="AKR"/>
</dbReference>
<dbReference type="Gene3D" id="3.20.20.100">
    <property type="entry name" value="NADP-dependent oxidoreductase domain"/>
    <property type="match status" value="1"/>
</dbReference>
<dbReference type="FunFam" id="3.20.20.100:FF:000002">
    <property type="entry name" value="2,5-diketo-D-gluconic acid reductase A"/>
    <property type="match status" value="1"/>
</dbReference>